<reference evidence="1 2" key="2">
    <citation type="submission" date="2019-01" db="EMBL/GenBank/DDBJ databases">
        <title>Motilimonas pumilus sp. nov., isolated from the gut of sea cucumber (Apostichopus japonicus).</title>
        <authorList>
            <person name="Wang F.-Q."/>
            <person name="Ren L.-H."/>
            <person name="Lin Y.-W."/>
            <person name="Sun G.-H."/>
            <person name="Du Z.-J."/>
            <person name="Zhao J.-X."/>
            <person name="Liu X.-J."/>
            <person name="Liu L.-J."/>
        </authorList>
    </citation>
    <scope>NUCLEOTIDE SEQUENCE [LARGE SCALE GENOMIC DNA]</scope>
    <source>
        <strain evidence="1 2">PLHSC7-2</strain>
    </source>
</reference>
<dbReference type="AlphaFoldDB" id="A0A418YA29"/>
<dbReference type="RefSeq" id="WP_119912327.1">
    <property type="nucleotide sequence ID" value="NZ_QZCH01000038.1"/>
</dbReference>
<dbReference type="Proteomes" id="UP000283255">
    <property type="component" value="Unassembled WGS sequence"/>
</dbReference>
<evidence type="ECO:0000313" key="2">
    <source>
        <dbReference type="Proteomes" id="UP000283255"/>
    </source>
</evidence>
<protein>
    <recommendedName>
        <fullName evidence="3">LysM domain-containing protein</fullName>
    </recommendedName>
</protein>
<evidence type="ECO:0000313" key="1">
    <source>
        <dbReference type="EMBL" id="RJG38780.1"/>
    </source>
</evidence>
<comment type="caution">
    <text evidence="1">The sequence shown here is derived from an EMBL/GenBank/DDBJ whole genome shotgun (WGS) entry which is preliminary data.</text>
</comment>
<dbReference type="InterPro" id="IPR036779">
    <property type="entry name" value="LysM_dom_sf"/>
</dbReference>
<proteinExistence type="predicted"/>
<keyword evidence="2" id="KW-1185">Reference proteome</keyword>
<dbReference type="CDD" id="cd00118">
    <property type="entry name" value="LysM"/>
    <property type="match status" value="1"/>
</dbReference>
<organism evidence="1 2">
    <name type="scientific">Motilimonas pumila</name>
    <dbReference type="NCBI Taxonomy" id="2303987"/>
    <lineage>
        <taxon>Bacteria</taxon>
        <taxon>Pseudomonadati</taxon>
        <taxon>Pseudomonadota</taxon>
        <taxon>Gammaproteobacteria</taxon>
        <taxon>Alteromonadales</taxon>
        <taxon>Alteromonadales genera incertae sedis</taxon>
        <taxon>Motilimonas</taxon>
    </lineage>
</organism>
<gene>
    <name evidence="1" type="ORF">D1Z90_18725</name>
</gene>
<name>A0A418YA29_9GAMM</name>
<dbReference type="EMBL" id="QZCH01000038">
    <property type="protein sequence ID" value="RJG38780.1"/>
    <property type="molecule type" value="Genomic_DNA"/>
</dbReference>
<dbReference type="InterPro" id="IPR018392">
    <property type="entry name" value="LysM"/>
</dbReference>
<sequence length="216" mass="23367">MATATLVDEPKSTSTVFIGLVTLKTQSPGNELNIHSDITDTLLRDVSQHYSAFLRDAIAQQDSTFRDIEIVFDLVGLENGSIESSWGIRAIVDALTWENAGKLSIALTLITGTLTLQQYISPPSENTDDEKPMVCHTTVSEVILAETLHTVKKGENLHMIAALYTCEPTLSHEAAMDAIYHINQSLFGGDRDSINAGVVLVIPSTAALARIAESLT</sequence>
<accession>A0A418YA29</accession>
<reference evidence="1 2" key="1">
    <citation type="submission" date="2018-09" db="EMBL/GenBank/DDBJ databases">
        <authorList>
            <person name="Wang F."/>
        </authorList>
    </citation>
    <scope>NUCLEOTIDE SEQUENCE [LARGE SCALE GENOMIC DNA]</scope>
    <source>
        <strain evidence="1 2">PLHSC7-2</strain>
    </source>
</reference>
<evidence type="ECO:0008006" key="3">
    <source>
        <dbReference type="Google" id="ProtNLM"/>
    </source>
</evidence>
<dbReference type="Gene3D" id="3.10.350.10">
    <property type="entry name" value="LysM domain"/>
    <property type="match status" value="1"/>
</dbReference>